<keyword evidence="3" id="KW-1185">Reference proteome</keyword>
<dbReference type="AlphaFoldDB" id="A0ABD1X3P5"/>
<evidence type="ECO:0000313" key="2">
    <source>
        <dbReference type="EMBL" id="KAL2556597.1"/>
    </source>
</evidence>
<comment type="caution">
    <text evidence="2">The sequence shown here is derived from an EMBL/GenBank/DDBJ whole genome shotgun (WGS) entry which is preliminary data.</text>
</comment>
<organism evidence="2 3">
    <name type="scientific">Forsythia ovata</name>
    <dbReference type="NCBI Taxonomy" id="205694"/>
    <lineage>
        <taxon>Eukaryota</taxon>
        <taxon>Viridiplantae</taxon>
        <taxon>Streptophyta</taxon>
        <taxon>Embryophyta</taxon>
        <taxon>Tracheophyta</taxon>
        <taxon>Spermatophyta</taxon>
        <taxon>Magnoliopsida</taxon>
        <taxon>eudicotyledons</taxon>
        <taxon>Gunneridae</taxon>
        <taxon>Pentapetalae</taxon>
        <taxon>asterids</taxon>
        <taxon>lamiids</taxon>
        <taxon>Lamiales</taxon>
        <taxon>Oleaceae</taxon>
        <taxon>Forsythieae</taxon>
        <taxon>Forsythia</taxon>
    </lineage>
</organism>
<name>A0ABD1X3P5_9LAMI</name>
<reference evidence="3" key="1">
    <citation type="submission" date="2024-07" db="EMBL/GenBank/DDBJ databases">
        <title>Two chromosome-level genome assemblies of Korean endemic species Abeliophyllum distichum and Forsythia ovata (Oleaceae).</title>
        <authorList>
            <person name="Jang H."/>
        </authorList>
    </citation>
    <scope>NUCLEOTIDE SEQUENCE [LARGE SCALE GENOMIC DNA]</scope>
</reference>
<proteinExistence type="predicted"/>
<gene>
    <name evidence="2" type="ORF">Fot_01336</name>
</gene>
<evidence type="ECO:0000313" key="3">
    <source>
        <dbReference type="Proteomes" id="UP001604277"/>
    </source>
</evidence>
<accession>A0ABD1X3P5</accession>
<feature type="coiled-coil region" evidence="1">
    <location>
        <begin position="72"/>
        <end position="99"/>
    </location>
</feature>
<dbReference type="Proteomes" id="UP001604277">
    <property type="component" value="Unassembled WGS sequence"/>
</dbReference>
<evidence type="ECO:0000256" key="1">
    <source>
        <dbReference type="SAM" id="Coils"/>
    </source>
</evidence>
<sequence length="105" mass="12665">MNDLDLFLRTALESFDFDQTALSEILRSLCQDRHEFPFYSELFESSAFNQLWQQQHKDKMEMQRRNKDYVEALGLKDRIRELKEKNDFLSKEIELRERGGGTQDR</sequence>
<protein>
    <submittedName>
        <fullName evidence="2">Uncharacterized protein</fullName>
    </submittedName>
</protein>
<dbReference type="EMBL" id="JBFOLJ010000001">
    <property type="protein sequence ID" value="KAL2556597.1"/>
    <property type="molecule type" value="Genomic_DNA"/>
</dbReference>
<keyword evidence="1" id="KW-0175">Coiled coil</keyword>